<comment type="caution">
    <text evidence="2">The sequence shown here is derived from an EMBL/GenBank/DDBJ whole genome shotgun (WGS) entry which is preliminary data.</text>
</comment>
<name>A0A9P4US14_9PEZI</name>
<sequence>MSLSSSATPSKTPVRNAMEIQRESSIHRLLNESSQAASSSTTDLTDKASDATGFAKRIGDSTLKPSPPLSGYSNNFLLHYVVDNDSPEAAVDPPPSLPRPPRNIEMKRNTTGASYAATSMDLDTMVTPTKRSASTTGADDGQVSRPARKIKLIHNKIDNTDTTMPSPDFGRRDVQNATENRGTRTASTTKKVGFPTLIPEVDQGPDNDQSPDLNNDGDEQADHPDERKGISGRELVASGMGTSTEPALIAPIRDKKTGERHKVLSTPWRCGERHCNTGQTWYPRQAVGRKCVSQYFGRNKKETNSIPGDVWNFHCRKHYQRESYSRQFLDITQKIVAEVNGLRSQVDRLRLWRPDAKFKIQLTKAVHDRLQVFQTAYRRYEGTEYDARKAGEEAWKKKFNVVEERKMQPADKFHPILAEEFGTANLEQEAGSYDDIDRVLEWILVQAQSGRLTVIPPFELLILSKEDGEVENGTFNNYQRYMYDVVDKNEGFKETQMEVETSRAVQGPHRQHVRVRDTRTRLTATRSTGELVEDASAYSMHRRFEEADETYENSETRPSYQAEPNDEDMGGLIHGNSQIPPTATAQTQSVNSLSPNFPYALGDAGKQSATDFPTTAYRAMNAEPSSFKQKSAKKATTPSIPKTPTRTSPRRKRPSNDNGTA</sequence>
<dbReference type="EMBL" id="MU003765">
    <property type="protein sequence ID" value="KAF2726252.1"/>
    <property type="molecule type" value="Genomic_DNA"/>
</dbReference>
<feature type="compositionally biased region" description="Basic and acidic residues" evidence="1">
    <location>
        <begin position="20"/>
        <end position="30"/>
    </location>
</feature>
<feature type="compositionally biased region" description="Polar residues" evidence="1">
    <location>
        <begin position="31"/>
        <end position="43"/>
    </location>
</feature>
<dbReference type="Proteomes" id="UP000799441">
    <property type="component" value="Unassembled WGS sequence"/>
</dbReference>
<proteinExistence type="predicted"/>
<protein>
    <submittedName>
        <fullName evidence="2">Uncharacterized protein</fullName>
    </submittedName>
</protein>
<feature type="region of interest" description="Disordered" evidence="1">
    <location>
        <begin position="546"/>
        <end position="598"/>
    </location>
</feature>
<gene>
    <name evidence="2" type="ORF">K431DRAFT_324438</name>
</gene>
<dbReference type="AlphaFoldDB" id="A0A9P4US14"/>
<feature type="compositionally biased region" description="Pro residues" evidence="1">
    <location>
        <begin position="92"/>
        <end position="101"/>
    </location>
</feature>
<reference evidence="2" key="1">
    <citation type="journal article" date="2020" name="Stud. Mycol.">
        <title>101 Dothideomycetes genomes: a test case for predicting lifestyles and emergence of pathogens.</title>
        <authorList>
            <person name="Haridas S."/>
            <person name="Albert R."/>
            <person name="Binder M."/>
            <person name="Bloem J."/>
            <person name="Labutti K."/>
            <person name="Salamov A."/>
            <person name="Andreopoulos B."/>
            <person name="Baker S."/>
            <person name="Barry K."/>
            <person name="Bills G."/>
            <person name="Bluhm B."/>
            <person name="Cannon C."/>
            <person name="Castanera R."/>
            <person name="Culley D."/>
            <person name="Daum C."/>
            <person name="Ezra D."/>
            <person name="Gonzalez J."/>
            <person name="Henrissat B."/>
            <person name="Kuo A."/>
            <person name="Liang C."/>
            <person name="Lipzen A."/>
            <person name="Lutzoni F."/>
            <person name="Magnuson J."/>
            <person name="Mondo S."/>
            <person name="Nolan M."/>
            <person name="Ohm R."/>
            <person name="Pangilinan J."/>
            <person name="Park H.-J."/>
            <person name="Ramirez L."/>
            <person name="Alfaro M."/>
            <person name="Sun H."/>
            <person name="Tritt A."/>
            <person name="Yoshinaga Y."/>
            <person name="Zwiers L.-H."/>
            <person name="Turgeon B."/>
            <person name="Goodwin S."/>
            <person name="Spatafora J."/>
            <person name="Crous P."/>
            <person name="Grigoriev I."/>
        </authorList>
    </citation>
    <scope>NUCLEOTIDE SEQUENCE</scope>
    <source>
        <strain evidence="2">CBS 116435</strain>
    </source>
</reference>
<evidence type="ECO:0000256" key="1">
    <source>
        <dbReference type="SAM" id="MobiDB-lite"/>
    </source>
</evidence>
<feature type="region of interest" description="Disordered" evidence="1">
    <location>
        <begin position="615"/>
        <end position="661"/>
    </location>
</feature>
<feature type="compositionally biased region" description="Low complexity" evidence="1">
    <location>
        <begin position="636"/>
        <end position="647"/>
    </location>
</feature>
<feature type="compositionally biased region" description="Polar residues" evidence="1">
    <location>
        <begin position="575"/>
        <end position="595"/>
    </location>
</feature>
<keyword evidence="3" id="KW-1185">Reference proteome</keyword>
<feature type="region of interest" description="Disordered" evidence="1">
    <location>
        <begin position="1"/>
        <end position="50"/>
    </location>
</feature>
<accession>A0A9P4US14</accession>
<evidence type="ECO:0000313" key="3">
    <source>
        <dbReference type="Proteomes" id="UP000799441"/>
    </source>
</evidence>
<feature type="compositionally biased region" description="Polar residues" evidence="1">
    <location>
        <begin position="175"/>
        <end position="190"/>
    </location>
</feature>
<organism evidence="2 3">
    <name type="scientific">Polychaeton citri CBS 116435</name>
    <dbReference type="NCBI Taxonomy" id="1314669"/>
    <lineage>
        <taxon>Eukaryota</taxon>
        <taxon>Fungi</taxon>
        <taxon>Dikarya</taxon>
        <taxon>Ascomycota</taxon>
        <taxon>Pezizomycotina</taxon>
        <taxon>Dothideomycetes</taxon>
        <taxon>Dothideomycetidae</taxon>
        <taxon>Capnodiales</taxon>
        <taxon>Capnodiaceae</taxon>
        <taxon>Polychaeton</taxon>
    </lineage>
</organism>
<feature type="compositionally biased region" description="Polar residues" evidence="1">
    <location>
        <begin position="1"/>
        <end position="13"/>
    </location>
</feature>
<dbReference type="OrthoDB" id="4161595at2759"/>
<feature type="region of interest" description="Disordered" evidence="1">
    <location>
        <begin position="158"/>
        <end position="228"/>
    </location>
</feature>
<feature type="region of interest" description="Disordered" evidence="1">
    <location>
        <begin position="87"/>
        <end position="106"/>
    </location>
</feature>
<evidence type="ECO:0000313" key="2">
    <source>
        <dbReference type="EMBL" id="KAF2726252.1"/>
    </source>
</evidence>